<feature type="region of interest" description="Disordered" evidence="6">
    <location>
        <begin position="357"/>
        <end position="468"/>
    </location>
</feature>
<organism evidence="8 9">
    <name type="scientific">Lawsonella clevelandensis</name>
    <dbReference type="NCBI Taxonomy" id="1528099"/>
    <lineage>
        <taxon>Bacteria</taxon>
        <taxon>Bacillati</taxon>
        <taxon>Actinomycetota</taxon>
        <taxon>Actinomycetes</taxon>
        <taxon>Mycobacteriales</taxon>
        <taxon>Lawsonellaceae</taxon>
        <taxon>Lawsonella</taxon>
    </lineage>
</organism>
<evidence type="ECO:0000256" key="3">
    <source>
        <dbReference type="ARBA" id="ARBA00022989"/>
    </source>
</evidence>
<evidence type="ECO:0000256" key="7">
    <source>
        <dbReference type="SAM" id="Phobius"/>
    </source>
</evidence>
<feature type="compositionally biased region" description="Basic and acidic residues" evidence="6">
    <location>
        <begin position="364"/>
        <end position="385"/>
    </location>
</feature>
<feature type="transmembrane region" description="Helical" evidence="7">
    <location>
        <begin position="261"/>
        <end position="286"/>
    </location>
</feature>
<proteinExistence type="inferred from homology"/>
<gene>
    <name evidence="8" type="ORF">LC603019_00832</name>
</gene>
<feature type="transmembrane region" description="Helical" evidence="7">
    <location>
        <begin position="191"/>
        <end position="209"/>
    </location>
</feature>
<evidence type="ECO:0008006" key="10">
    <source>
        <dbReference type="Google" id="ProtNLM"/>
    </source>
</evidence>
<dbReference type="InterPro" id="IPR023271">
    <property type="entry name" value="Aquaporin-like"/>
</dbReference>
<dbReference type="Proteomes" id="UP000324288">
    <property type="component" value="Chromosome"/>
</dbReference>
<keyword evidence="3 7" id="KW-1133">Transmembrane helix</keyword>
<evidence type="ECO:0000256" key="1">
    <source>
        <dbReference type="ARBA" id="ARBA00004141"/>
    </source>
</evidence>
<comment type="subcellular location">
    <subcellularLocation>
        <location evidence="1">Membrane</location>
        <topology evidence="1">Multi-pass membrane protein</topology>
    </subcellularLocation>
</comment>
<dbReference type="Pfam" id="PF01226">
    <property type="entry name" value="Form_Nir_trans"/>
    <property type="match status" value="1"/>
</dbReference>
<dbReference type="PANTHER" id="PTHR30520:SF6">
    <property type="entry name" value="FORMATE_NITRATE FAMILY TRANSPORTER (EUROFUNG)"/>
    <property type="match status" value="1"/>
</dbReference>
<dbReference type="EMBL" id="LR584267">
    <property type="protein sequence ID" value="VHO00541.1"/>
    <property type="molecule type" value="Genomic_DNA"/>
</dbReference>
<feature type="compositionally biased region" description="Low complexity" evidence="6">
    <location>
        <begin position="446"/>
        <end position="459"/>
    </location>
</feature>
<keyword evidence="2 7" id="KW-0812">Transmembrane</keyword>
<keyword evidence="4 7" id="KW-0472">Membrane</keyword>
<feature type="transmembrane region" description="Helical" evidence="7">
    <location>
        <begin position="74"/>
        <end position="94"/>
    </location>
</feature>
<feature type="transmembrane region" description="Helical" evidence="7">
    <location>
        <begin position="221"/>
        <end position="241"/>
    </location>
</feature>
<evidence type="ECO:0000256" key="5">
    <source>
        <dbReference type="ARBA" id="ARBA00049660"/>
    </source>
</evidence>
<feature type="compositionally biased region" description="Basic and acidic residues" evidence="6">
    <location>
        <begin position="393"/>
        <end position="402"/>
    </location>
</feature>
<evidence type="ECO:0000313" key="9">
    <source>
        <dbReference type="Proteomes" id="UP000324288"/>
    </source>
</evidence>
<evidence type="ECO:0000256" key="2">
    <source>
        <dbReference type="ARBA" id="ARBA00022692"/>
    </source>
</evidence>
<comment type="similarity">
    <text evidence="5">Belongs to the FNT transporter (TC 1.A.16) family.</text>
</comment>
<dbReference type="AlphaFoldDB" id="A0A5E3ZWX1"/>
<reference evidence="8 9" key="1">
    <citation type="submission" date="2019-04" db="EMBL/GenBank/DDBJ databases">
        <authorList>
            <person name="Seth-Smith MB H."/>
            <person name="Seth-Smith H."/>
        </authorList>
    </citation>
    <scope>NUCLEOTIDE SEQUENCE [LARGE SCALE GENOMIC DNA]</scope>
    <source>
        <strain evidence="8">USB-603019</strain>
    </source>
</reference>
<name>A0A5E3ZWX1_9ACTN</name>
<sequence>MGIIDGGKNSRANHQRAQIEERLTKNRERVQEERIATLNDDNTTFHREKALDDAFDRQVSEGRQRLARPRPQQFITGVMGGMEISLGILIGMRVTDLTSSQLLGGVAFSLGFITLLLAHSELFTEGFLVPTFAVVARRARILQLIRFWFYTFLGNLVGGLVVMWATTTAFPDSNHVLIHHGEHFASLTPDLKTVLMAIIAGTAITLMTRMQMGTSEVVGKIVAALFGGILLFGFGMLHSVLDTLIMLGAWCAGSSVTPLDILGFLWWIIPLNMFGGIVCVAMPRALQARDRVRMERIRVALEMHNGDELANDARGLLISGHDLREELQKELEETSGETVPDGPWQDLGNRITARFTRLGNRLGSPDEQRQQSRRRQAEMDRRAKLTEQTMATRSRERQETQARADTANGNATSNGSGSGRGDGSSRKGDQSSTTLAERGSHHHSKGGSSSHNSSSPDSGGRIDPPLPR</sequence>
<dbReference type="Gene3D" id="1.20.1080.10">
    <property type="entry name" value="Glycerol uptake facilitator protein"/>
    <property type="match status" value="1"/>
</dbReference>
<dbReference type="InterPro" id="IPR000292">
    <property type="entry name" value="For/NO2_transpt"/>
</dbReference>
<dbReference type="GO" id="GO:0005886">
    <property type="term" value="C:plasma membrane"/>
    <property type="evidence" value="ECO:0007669"/>
    <property type="project" value="TreeGrafter"/>
</dbReference>
<feature type="transmembrane region" description="Helical" evidence="7">
    <location>
        <begin position="147"/>
        <end position="171"/>
    </location>
</feature>
<evidence type="ECO:0000256" key="6">
    <source>
        <dbReference type="SAM" id="MobiDB-lite"/>
    </source>
</evidence>
<protein>
    <recommendedName>
        <fullName evidence="10">Formate transporter</fullName>
    </recommendedName>
</protein>
<feature type="transmembrane region" description="Helical" evidence="7">
    <location>
        <begin position="106"/>
        <end position="135"/>
    </location>
</feature>
<dbReference type="RefSeq" id="WP_148417601.1">
    <property type="nucleotide sequence ID" value="NZ_JAWGUT010000005.1"/>
</dbReference>
<evidence type="ECO:0000313" key="8">
    <source>
        <dbReference type="EMBL" id="VHO00541.1"/>
    </source>
</evidence>
<feature type="compositionally biased region" description="Low complexity" evidence="6">
    <location>
        <begin position="406"/>
        <end position="415"/>
    </location>
</feature>
<keyword evidence="9" id="KW-1185">Reference proteome</keyword>
<dbReference type="PANTHER" id="PTHR30520">
    <property type="entry name" value="FORMATE TRANSPORTER-RELATED"/>
    <property type="match status" value="1"/>
</dbReference>
<evidence type="ECO:0000256" key="4">
    <source>
        <dbReference type="ARBA" id="ARBA00023136"/>
    </source>
</evidence>
<dbReference type="GO" id="GO:0015499">
    <property type="term" value="F:formate transmembrane transporter activity"/>
    <property type="evidence" value="ECO:0007669"/>
    <property type="project" value="TreeGrafter"/>
</dbReference>
<accession>A0A5E3ZWX1</accession>